<dbReference type="Pfam" id="PF13380">
    <property type="entry name" value="CoA_binding_2"/>
    <property type="match status" value="1"/>
</dbReference>
<evidence type="ECO:0000313" key="3">
    <source>
        <dbReference type="Proteomes" id="UP001143480"/>
    </source>
</evidence>
<keyword evidence="3" id="KW-1185">Reference proteome</keyword>
<sequence length="156" mass="16981">MQTMRQAAEQFLRRRRIAVTGVSRHGRDHGANVVYQRLRERGYRVYAINPNADTVEGDVSYPDLRSVPGGVEAVVIATRPQTAEATVRECVELGIDAVWMHRGFGPGSVSAAAAELGRRNGITVIDGGCPLMFGPAADTGHKVMRCLLARSVPRRV</sequence>
<dbReference type="Proteomes" id="UP001143480">
    <property type="component" value="Unassembled WGS sequence"/>
</dbReference>
<dbReference type="EMBL" id="BSFP01000016">
    <property type="protein sequence ID" value="GLL01473.1"/>
    <property type="molecule type" value="Genomic_DNA"/>
</dbReference>
<accession>A0A9W6KHT5</accession>
<dbReference type="AlphaFoldDB" id="A0A9W6KHT5"/>
<evidence type="ECO:0000313" key="2">
    <source>
        <dbReference type="EMBL" id="GLL01473.1"/>
    </source>
</evidence>
<feature type="domain" description="CoA-binding" evidence="1">
    <location>
        <begin position="11"/>
        <end position="104"/>
    </location>
</feature>
<protein>
    <recommendedName>
        <fullName evidence="1">CoA-binding domain-containing protein</fullName>
    </recommendedName>
</protein>
<name>A0A9W6KHT5_9ACTN</name>
<organism evidence="2 3">
    <name type="scientific">Dactylosporangium matsuzakiense</name>
    <dbReference type="NCBI Taxonomy" id="53360"/>
    <lineage>
        <taxon>Bacteria</taxon>
        <taxon>Bacillati</taxon>
        <taxon>Actinomycetota</taxon>
        <taxon>Actinomycetes</taxon>
        <taxon>Micromonosporales</taxon>
        <taxon>Micromonosporaceae</taxon>
        <taxon>Dactylosporangium</taxon>
    </lineage>
</organism>
<dbReference type="PANTHER" id="PTHR33303:SF2">
    <property type="entry name" value="COA-BINDING DOMAIN-CONTAINING PROTEIN"/>
    <property type="match status" value="1"/>
</dbReference>
<dbReference type="RefSeq" id="WP_223104533.1">
    <property type="nucleotide sequence ID" value="NZ_BAAAXA010000001.1"/>
</dbReference>
<dbReference type="SUPFAM" id="SSF51735">
    <property type="entry name" value="NAD(P)-binding Rossmann-fold domains"/>
    <property type="match status" value="1"/>
</dbReference>
<reference evidence="2" key="2">
    <citation type="submission" date="2023-01" db="EMBL/GenBank/DDBJ databases">
        <authorList>
            <person name="Sun Q."/>
            <person name="Evtushenko L."/>
        </authorList>
    </citation>
    <scope>NUCLEOTIDE SEQUENCE</scope>
    <source>
        <strain evidence="2">VKM Ac-1321</strain>
    </source>
</reference>
<dbReference type="InterPro" id="IPR003781">
    <property type="entry name" value="CoA-bd"/>
</dbReference>
<gene>
    <name evidence="2" type="ORF">GCM10017581_032140</name>
</gene>
<proteinExistence type="predicted"/>
<dbReference type="Gene3D" id="3.40.50.720">
    <property type="entry name" value="NAD(P)-binding Rossmann-like Domain"/>
    <property type="match status" value="1"/>
</dbReference>
<comment type="caution">
    <text evidence="2">The sequence shown here is derived from an EMBL/GenBank/DDBJ whole genome shotgun (WGS) entry which is preliminary data.</text>
</comment>
<evidence type="ECO:0000259" key="1">
    <source>
        <dbReference type="SMART" id="SM00881"/>
    </source>
</evidence>
<dbReference type="InterPro" id="IPR036291">
    <property type="entry name" value="NAD(P)-bd_dom_sf"/>
</dbReference>
<dbReference type="SMART" id="SM00881">
    <property type="entry name" value="CoA_binding"/>
    <property type="match status" value="1"/>
</dbReference>
<dbReference type="PANTHER" id="PTHR33303">
    <property type="entry name" value="CYTOPLASMIC PROTEIN-RELATED"/>
    <property type="match status" value="1"/>
</dbReference>
<reference evidence="2" key="1">
    <citation type="journal article" date="2014" name="Int. J. Syst. Evol. Microbiol.">
        <title>Complete genome sequence of Corynebacterium casei LMG S-19264T (=DSM 44701T), isolated from a smear-ripened cheese.</title>
        <authorList>
            <consortium name="US DOE Joint Genome Institute (JGI-PGF)"/>
            <person name="Walter F."/>
            <person name="Albersmeier A."/>
            <person name="Kalinowski J."/>
            <person name="Ruckert C."/>
        </authorList>
    </citation>
    <scope>NUCLEOTIDE SEQUENCE</scope>
    <source>
        <strain evidence="2">VKM Ac-1321</strain>
    </source>
</reference>